<dbReference type="EMBL" id="LXQA011306070">
    <property type="protein sequence ID" value="MCI92625.1"/>
    <property type="molecule type" value="Genomic_DNA"/>
</dbReference>
<evidence type="ECO:0000313" key="2">
    <source>
        <dbReference type="EMBL" id="MCI92625.1"/>
    </source>
</evidence>
<reference evidence="2 3" key="1">
    <citation type="journal article" date="2018" name="Front. Plant Sci.">
        <title>Red Clover (Trifolium pratense) and Zigzag Clover (T. medium) - A Picture of Genomic Similarities and Differences.</title>
        <authorList>
            <person name="Dluhosova J."/>
            <person name="Istvanek J."/>
            <person name="Nedelnik J."/>
            <person name="Repkova J."/>
        </authorList>
    </citation>
    <scope>NUCLEOTIDE SEQUENCE [LARGE SCALE GENOMIC DNA]</scope>
    <source>
        <strain evidence="3">cv. 10/8</strain>
        <tissue evidence="2">Leaf</tissue>
    </source>
</reference>
<keyword evidence="3" id="KW-1185">Reference proteome</keyword>
<organism evidence="2 3">
    <name type="scientific">Trifolium medium</name>
    <dbReference type="NCBI Taxonomy" id="97028"/>
    <lineage>
        <taxon>Eukaryota</taxon>
        <taxon>Viridiplantae</taxon>
        <taxon>Streptophyta</taxon>
        <taxon>Embryophyta</taxon>
        <taxon>Tracheophyta</taxon>
        <taxon>Spermatophyta</taxon>
        <taxon>Magnoliopsida</taxon>
        <taxon>eudicotyledons</taxon>
        <taxon>Gunneridae</taxon>
        <taxon>Pentapetalae</taxon>
        <taxon>rosids</taxon>
        <taxon>fabids</taxon>
        <taxon>Fabales</taxon>
        <taxon>Fabaceae</taxon>
        <taxon>Papilionoideae</taxon>
        <taxon>50 kb inversion clade</taxon>
        <taxon>NPAAA clade</taxon>
        <taxon>Hologalegina</taxon>
        <taxon>IRL clade</taxon>
        <taxon>Trifolieae</taxon>
        <taxon>Trifolium</taxon>
    </lineage>
</organism>
<evidence type="ECO:0000256" key="1">
    <source>
        <dbReference type="SAM" id="MobiDB-lite"/>
    </source>
</evidence>
<feature type="region of interest" description="Disordered" evidence="1">
    <location>
        <begin position="1"/>
        <end position="42"/>
    </location>
</feature>
<dbReference type="Proteomes" id="UP000265520">
    <property type="component" value="Unassembled WGS sequence"/>
</dbReference>
<evidence type="ECO:0000313" key="3">
    <source>
        <dbReference type="Proteomes" id="UP000265520"/>
    </source>
</evidence>
<comment type="caution">
    <text evidence="2">The sequence shown here is derived from an EMBL/GenBank/DDBJ whole genome shotgun (WGS) entry which is preliminary data.</text>
</comment>
<sequence>MSSSQQSSVNSTGTNRDSRGGHNTPSSSPVHSPPPFSSTPSLEVRVVLTSIIAAPLTD</sequence>
<dbReference type="AlphaFoldDB" id="A0A392W140"/>
<name>A0A392W140_9FABA</name>
<protein>
    <submittedName>
        <fullName evidence="2">Uncharacterized protein</fullName>
    </submittedName>
</protein>
<feature type="non-terminal residue" evidence="2">
    <location>
        <position position="58"/>
    </location>
</feature>
<accession>A0A392W140</accession>
<proteinExistence type="predicted"/>